<protein>
    <submittedName>
        <fullName evidence="1">Uncharacterized protein</fullName>
    </submittedName>
</protein>
<organism evidence="1 2">
    <name type="scientific">Colletotrichum truncatum</name>
    <name type="common">Anthracnose fungus</name>
    <name type="synonym">Colletotrichum capsici</name>
    <dbReference type="NCBI Taxonomy" id="5467"/>
    <lineage>
        <taxon>Eukaryota</taxon>
        <taxon>Fungi</taxon>
        <taxon>Dikarya</taxon>
        <taxon>Ascomycota</taxon>
        <taxon>Pezizomycotina</taxon>
        <taxon>Sordariomycetes</taxon>
        <taxon>Hypocreomycetidae</taxon>
        <taxon>Glomerellales</taxon>
        <taxon>Glomerellaceae</taxon>
        <taxon>Colletotrichum</taxon>
        <taxon>Colletotrichum truncatum species complex</taxon>
    </lineage>
</organism>
<name>A0ACC3YWQ9_COLTU</name>
<gene>
    <name evidence="1" type="ORF">CTRU02_208565</name>
</gene>
<sequence length="408" mass="45776">MPAETSLTTAQTSIKHGFLPFSSKSRHPEISAALDDVPRYLFRVHAPTTAGQTTTDYVASRAAVFGLPSSTTDILTIPDQDAAEMINCHLRGWSRNTDNLISWSSSLLFVLQYALYRNVKIGDELSDIQVHVLDTLGLPSGAFISDMALLDTFASKHRKEKMNLSNFRHLRRNTLYNFGEYLCQGTLFYDGRCASASLNDIVHHGLFKLCPEMEEANEKSELAKRVLKMRDQCFGSPSAATKQEIRAALAISQGCFGEEWALPLMAALLSLRKRYPDDDVIIEAFKANFSGKKSFYVYEEIVATKRGALKSFSDERLPEIFQFEGIIQDIHNEHSLRTLDSIIASTIGLSRKLSPENSVVSLLIYFWSPPNLLFSKFKSHLVNFERELGESWKDVSPVPYVGFDYCAG</sequence>
<evidence type="ECO:0000313" key="1">
    <source>
        <dbReference type="EMBL" id="KAL0936350.1"/>
    </source>
</evidence>
<dbReference type="Proteomes" id="UP000805649">
    <property type="component" value="Unassembled WGS sequence"/>
</dbReference>
<reference evidence="1 2" key="1">
    <citation type="journal article" date="2020" name="Phytopathology">
        <title>Genome Sequence Resources of Colletotrichum truncatum, C. plurivorum, C. musicola, and C. sojae: Four Species Pathogenic to Soybean (Glycine max).</title>
        <authorList>
            <person name="Rogerio F."/>
            <person name="Boufleur T.R."/>
            <person name="Ciampi-Guillardi M."/>
            <person name="Sukno S.A."/>
            <person name="Thon M.R."/>
            <person name="Massola Junior N.S."/>
            <person name="Baroncelli R."/>
        </authorList>
    </citation>
    <scope>NUCLEOTIDE SEQUENCE [LARGE SCALE GENOMIC DNA]</scope>
    <source>
        <strain evidence="1 2">CMES1059</strain>
    </source>
</reference>
<dbReference type="EMBL" id="VUJX02000005">
    <property type="protein sequence ID" value="KAL0936350.1"/>
    <property type="molecule type" value="Genomic_DNA"/>
</dbReference>
<proteinExistence type="predicted"/>
<comment type="caution">
    <text evidence="1">The sequence shown here is derived from an EMBL/GenBank/DDBJ whole genome shotgun (WGS) entry which is preliminary data.</text>
</comment>
<accession>A0ACC3YWQ9</accession>
<keyword evidence="2" id="KW-1185">Reference proteome</keyword>
<evidence type="ECO:0000313" key="2">
    <source>
        <dbReference type="Proteomes" id="UP000805649"/>
    </source>
</evidence>